<evidence type="ECO:0000313" key="13">
    <source>
        <dbReference type="Proteomes" id="UP000288024"/>
    </source>
</evidence>
<dbReference type="GO" id="GO:0008381">
    <property type="term" value="F:mechanosensitive monoatomic ion channel activity"/>
    <property type="evidence" value="ECO:0007669"/>
    <property type="project" value="InterPro"/>
</dbReference>
<keyword evidence="6 8" id="KW-0472">Membrane</keyword>
<evidence type="ECO:0000313" key="12">
    <source>
        <dbReference type="EMBL" id="RVT67243.1"/>
    </source>
</evidence>
<evidence type="ECO:0000256" key="7">
    <source>
        <dbReference type="ARBA" id="ARBA00059688"/>
    </source>
</evidence>
<keyword evidence="3" id="KW-1003">Cell membrane</keyword>
<feature type="domain" description="Mechanosensitive ion channel MscS C-terminal" evidence="10">
    <location>
        <begin position="198"/>
        <end position="271"/>
    </location>
</feature>
<gene>
    <name evidence="12" type="ORF">EM808_01820</name>
</gene>
<dbReference type="FunFam" id="2.30.30.60:FF:000001">
    <property type="entry name" value="MscS Mechanosensitive ion channel"/>
    <property type="match status" value="1"/>
</dbReference>
<feature type="domain" description="Mechanosensitive ion channel MscS" evidence="9">
    <location>
        <begin position="118"/>
        <end position="182"/>
    </location>
</feature>
<dbReference type="InterPro" id="IPR023408">
    <property type="entry name" value="MscS_beta-dom_sf"/>
</dbReference>
<proteinExistence type="inferred from homology"/>
<dbReference type="PANTHER" id="PTHR30460">
    <property type="entry name" value="MODERATE CONDUCTANCE MECHANOSENSITIVE CHANNEL YBIO"/>
    <property type="match status" value="1"/>
</dbReference>
<dbReference type="InterPro" id="IPR011066">
    <property type="entry name" value="MscS_channel_C_sf"/>
</dbReference>
<dbReference type="InterPro" id="IPR049142">
    <property type="entry name" value="MS_channel_1st"/>
</dbReference>
<dbReference type="SUPFAM" id="SSF82861">
    <property type="entry name" value="Mechanosensitive channel protein MscS (YggB), transmembrane region"/>
    <property type="match status" value="1"/>
</dbReference>
<comment type="subcellular location">
    <subcellularLocation>
        <location evidence="1">Cell membrane</location>
        <topology evidence="1">Multi-pass membrane protein</topology>
    </subcellularLocation>
</comment>
<dbReference type="Gene3D" id="3.30.70.100">
    <property type="match status" value="1"/>
</dbReference>
<dbReference type="Pfam" id="PF00924">
    <property type="entry name" value="MS_channel_2nd"/>
    <property type="match status" value="1"/>
</dbReference>
<dbReference type="Pfam" id="PF21082">
    <property type="entry name" value="MS_channel_3rd"/>
    <property type="match status" value="1"/>
</dbReference>
<feature type="transmembrane region" description="Helical" evidence="8">
    <location>
        <begin position="100"/>
        <end position="130"/>
    </location>
</feature>
<dbReference type="Gene3D" id="1.10.287.1260">
    <property type="match status" value="1"/>
</dbReference>
<dbReference type="Pfam" id="PF21088">
    <property type="entry name" value="MS_channel_1st"/>
    <property type="match status" value="1"/>
</dbReference>
<dbReference type="SUPFAM" id="SSF82689">
    <property type="entry name" value="Mechanosensitive channel protein MscS (YggB), C-terminal domain"/>
    <property type="match status" value="1"/>
</dbReference>
<comment type="similarity">
    <text evidence="2">Belongs to the MscS (TC 1.A.23) family.</text>
</comment>
<feature type="transmembrane region" description="Helical" evidence="8">
    <location>
        <begin position="76"/>
        <end position="94"/>
    </location>
</feature>
<evidence type="ECO:0000256" key="2">
    <source>
        <dbReference type="ARBA" id="ARBA00008017"/>
    </source>
</evidence>
<dbReference type="Proteomes" id="UP000288024">
    <property type="component" value="Unassembled WGS sequence"/>
</dbReference>
<organism evidence="12 13">
    <name type="scientific">Niallia taxi</name>
    <dbReference type="NCBI Taxonomy" id="2499688"/>
    <lineage>
        <taxon>Bacteria</taxon>
        <taxon>Bacillati</taxon>
        <taxon>Bacillota</taxon>
        <taxon>Bacilli</taxon>
        <taxon>Bacillales</taxon>
        <taxon>Bacillaceae</taxon>
        <taxon>Niallia</taxon>
    </lineage>
</organism>
<evidence type="ECO:0000256" key="4">
    <source>
        <dbReference type="ARBA" id="ARBA00022692"/>
    </source>
</evidence>
<dbReference type="Gene3D" id="2.30.30.60">
    <property type="match status" value="1"/>
</dbReference>
<dbReference type="FunFam" id="1.10.287.1260:FF:000005">
    <property type="entry name" value="Mechanosensitive ion channel family protein"/>
    <property type="match status" value="1"/>
</dbReference>
<evidence type="ECO:0000256" key="1">
    <source>
        <dbReference type="ARBA" id="ARBA00004651"/>
    </source>
</evidence>
<evidence type="ECO:0000256" key="6">
    <source>
        <dbReference type="ARBA" id="ARBA00023136"/>
    </source>
</evidence>
<accession>A0A3S2TWE9</accession>
<dbReference type="EMBL" id="RZTZ01000001">
    <property type="protein sequence ID" value="RVT67243.1"/>
    <property type="molecule type" value="Genomic_DNA"/>
</dbReference>
<comment type="caution">
    <text evidence="12">The sequence shown here is derived from an EMBL/GenBank/DDBJ whole genome shotgun (WGS) entry which is preliminary data.</text>
</comment>
<dbReference type="AlphaFoldDB" id="A0A3S2TWE9"/>
<feature type="domain" description="Mechanosensitive ion channel transmembrane helices 2/3" evidence="11">
    <location>
        <begin position="75"/>
        <end position="116"/>
    </location>
</feature>
<dbReference type="GO" id="GO:0005886">
    <property type="term" value="C:plasma membrane"/>
    <property type="evidence" value="ECO:0007669"/>
    <property type="project" value="UniProtKB-SubCell"/>
</dbReference>
<dbReference type="PANTHER" id="PTHR30460:SF0">
    <property type="entry name" value="MODERATE CONDUCTANCE MECHANOSENSITIVE CHANNEL YBIO"/>
    <property type="match status" value="1"/>
</dbReference>
<dbReference type="InterPro" id="IPR049278">
    <property type="entry name" value="MS_channel_C"/>
</dbReference>
<evidence type="ECO:0000259" key="11">
    <source>
        <dbReference type="Pfam" id="PF21088"/>
    </source>
</evidence>
<feature type="transmembrane region" description="Helical" evidence="8">
    <location>
        <begin position="16"/>
        <end position="40"/>
    </location>
</feature>
<protein>
    <submittedName>
        <fullName evidence="12">Mechanosensitive ion channel family protein</fullName>
    </submittedName>
</protein>
<comment type="function">
    <text evidence="7">May play a role in resistance to osmotic downshock.</text>
</comment>
<evidence type="ECO:0000256" key="5">
    <source>
        <dbReference type="ARBA" id="ARBA00022989"/>
    </source>
</evidence>
<dbReference type="InterPro" id="IPR011014">
    <property type="entry name" value="MscS_channel_TM-2"/>
</dbReference>
<evidence type="ECO:0000256" key="8">
    <source>
        <dbReference type="SAM" id="Phobius"/>
    </source>
</evidence>
<keyword evidence="4 8" id="KW-0812">Transmembrane</keyword>
<evidence type="ECO:0000259" key="9">
    <source>
        <dbReference type="Pfam" id="PF00924"/>
    </source>
</evidence>
<evidence type="ECO:0000256" key="3">
    <source>
        <dbReference type="ARBA" id="ARBA00022475"/>
    </source>
</evidence>
<name>A0A3S2TWE9_9BACI</name>
<dbReference type="InterPro" id="IPR045276">
    <property type="entry name" value="YbiO_bact"/>
</dbReference>
<dbReference type="InterPro" id="IPR010920">
    <property type="entry name" value="LSM_dom_sf"/>
</dbReference>
<dbReference type="RefSeq" id="WP_127734966.1">
    <property type="nucleotide sequence ID" value="NZ_CAJCKN010000033.1"/>
</dbReference>
<evidence type="ECO:0000259" key="10">
    <source>
        <dbReference type="Pfam" id="PF21082"/>
    </source>
</evidence>
<dbReference type="GeneID" id="87615392"/>
<dbReference type="InterPro" id="IPR006685">
    <property type="entry name" value="MscS_channel_2nd"/>
</dbReference>
<dbReference type="SUPFAM" id="SSF50182">
    <property type="entry name" value="Sm-like ribonucleoproteins"/>
    <property type="match status" value="1"/>
</dbReference>
<reference evidence="12 13" key="1">
    <citation type="submission" date="2019-01" db="EMBL/GenBank/DDBJ databases">
        <title>Bacillus sp. M5HDSG1-1, whole genome shotgun sequence.</title>
        <authorList>
            <person name="Tuo L."/>
        </authorList>
    </citation>
    <scope>NUCLEOTIDE SEQUENCE [LARGE SCALE GENOMIC DNA]</scope>
    <source>
        <strain evidence="12 13">M5HDSG1-1</strain>
    </source>
</reference>
<keyword evidence="5 8" id="KW-1133">Transmembrane helix</keyword>
<keyword evidence="13" id="KW-1185">Reference proteome</keyword>
<sequence length="285" mass="31438">MNSVSDIQNYFENFNYAGLLVSVGLILLKLLLIFCIYFIIKKISVVFISKLFETYTKKHAISSGRAYTLESLTKNILSYLLIFILAVTVLQTFGIDATAILAGAGIVGLAVGFGAQGLVSDIVTGFFLLLEKQLDVGDSITTSTFSGTVEQVGLRTTQLRSADGTLHFIPNREIKTLSNHSRGDMQALVDVIISNDNNIPQVLQTFQEECDKIREESNVITDGPNVIGIQSFASTSLTIRIITKTLNNEQWGIERLIRQRMQETIDQKEIKLPSPATLALEKGTK</sequence>